<keyword evidence="4" id="KW-1185">Reference proteome</keyword>
<keyword evidence="2" id="KW-0472">Membrane</keyword>
<dbReference type="EMBL" id="KN549287">
    <property type="protein sequence ID" value="KHJ98655.1"/>
    <property type="molecule type" value="Genomic_DNA"/>
</dbReference>
<reference evidence="3 4" key="1">
    <citation type="submission" date="2014-03" db="EMBL/GenBank/DDBJ databases">
        <title>Draft genome of the hookworm Oesophagostomum dentatum.</title>
        <authorList>
            <person name="Mitreva M."/>
        </authorList>
    </citation>
    <scope>NUCLEOTIDE SEQUENCE [LARGE SCALE GENOMIC DNA]</scope>
    <source>
        <strain evidence="3 4">OD-Hann</strain>
    </source>
</reference>
<evidence type="ECO:0000313" key="3">
    <source>
        <dbReference type="EMBL" id="KHJ98655.1"/>
    </source>
</evidence>
<keyword evidence="2" id="KW-0812">Transmembrane</keyword>
<name>A0A0B1TTD9_OESDE</name>
<evidence type="ECO:0000256" key="1">
    <source>
        <dbReference type="SAM" id="MobiDB-lite"/>
    </source>
</evidence>
<evidence type="ECO:0000313" key="4">
    <source>
        <dbReference type="Proteomes" id="UP000053660"/>
    </source>
</evidence>
<feature type="compositionally biased region" description="Polar residues" evidence="1">
    <location>
        <begin position="60"/>
        <end position="75"/>
    </location>
</feature>
<keyword evidence="2" id="KW-1133">Transmembrane helix</keyword>
<feature type="region of interest" description="Disordered" evidence="1">
    <location>
        <begin position="60"/>
        <end position="97"/>
    </location>
</feature>
<sequence>MRPGVFLHVVLLYVFVCAFQAAAIFYLLIAHSFFLTLPHYNPDMSSTLPRIAARQANKFQKPNNPFMSSTQTTEQPAFEPDRVNPLIEPSLPEAAPVPEKESDFSIRNFFRMSWAQRLSPDSESLDQSLIRNVKRLIEEERDRQMAFERMCQTQLNY</sequence>
<evidence type="ECO:0000256" key="2">
    <source>
        <dbReference type="SAM" id="Phobius"/>
    </source>
</evidence>
<organism evidence="3 4">
    <name type="scientific">Oesophagostomum dentatum</name>
    <name type="common">Nodular worm</name>
    <dbReference type="NCBI Taxonomy" id="61180"/>
    <lineage>
        <taxon>Eukaryota</taxon>
        <taxon>Metazoa</taxon>
        <taxon>Ecdysozoa</taxon>
        <taxon>Nematoda</taxon>
        <taxon>Chromadorea</taxon>
        <taxon>Rhabditida</taxon>
        <taxon>Rhabditina</taxon>
        <taxon>Rhabditomorpha</taxon>
        <taxon>Strongyloidea</taxon>
        <taxon>Strongylidae</taxon>
        <taxon>Oesophagostomum</taxon>
    </lineage>
</organism>
<protein>
    <submittedName>
        <fullName evidence="3">Uncharacterized protein</fullName>
    </submittedName>
</protein>
<feature type="transmembrane region" description="Helical" evidence="2">
    <location>
        <begin position="6"/>
        <end position="29"/>
    </location>
</feature>
<dbReference type="OrthoDB" id="5854290at2759"/>
<proteinExistence type="predicted"/>
<dbReference type="Proteomes" id="UP000053660">
    <property type="component" value="Unassembled WGS sequence"/>
</dbReference>
<dbReference type="AlphaFoldDB" id="A0A0B1TTD9"/>
<gene>
    <name evidence="3" type="ORF">OESDEN_01347</name>
</gene>
<accession>A0A0B1TTD9</accession>